<accession>A0A6M1PGP7</accession>
<dbReference type="PANTHER" id="PTHR43708:SF4">
    <property type="entry name" value="OXIDOREDUCTASE YCEM-RELATED"/>
    <property type="match status" value="1"/>
</dbReference>
<dbReference type="InterPro" id="IPR000683">
    <property type="entry name" value="Gfo/Idh/MocA-like_OxRdtase_N"/>
</dbReference>
<reference evidence="3 4" key="1">
    <citation type="submission" date="2020-02" db="EMBL/GenBank/DDBJ databases">
        <authorList>
            <person name="Gao J."/>
            <person name="Sun J."/>
        </authorList>
    </citation>
    <scope>NUCLEOTIDE SEQUENCE [LARGE SCALE GENOMIC DNA]</scope>
    <source>
        <strain evidence="3 4">7124</strain>
    </source>
</reference>
<dbReference type="PANTHER" id="PTHR43708">
    <property type="entry name" value="CONSERVED EXPRESSED OXIDOREDUCTASE (EUROFUNG)"/>
    <property type="match status" value="1"/>
</dbReference>
<feature type="domain" description="YceM-like C-terminal" evidence="2">
    <location>
        <begin position="145"/>
        <end position="261"/>
    </location>
</feature>
<organism evidence="3 4">
    <name type="scientific">Paenibacillus apii</name>
    <dbReference type="NCBI Taxonomy" id="1850370"/>
    <lineage>
        <taxon>Bacteria</taxon>
        <taxon>Bacillati</taxon>
        <taxon>Bacillota</taxon>
        <taxon>Bacilli</taxon>
        <taxon>Bacillales</taxon>
        <taxon>Paenibacillaceae</taxon>
        <taxon>Paenibacillus</taxon>
    </lineage>
</organism>
<dbReference type="GO" id="GO:0000166">
    <property type="term" value="F:nucleotide binding"/>
    <property type="evidence" value="ECO:0007669"/>
    <property type="project" value="InterPro"/>
</dbReference>
<name>A0A6M1PGP7_9BACL</name>
<feature type="domain" description="Gfo/Idh/MocA-like oxidoreductase N-terminal" evidence="1">
    <location>
        <begin position="20"/>
        <end position="139"/>
    </location>
</feature>
<dbReference type="InterPro" id="IPR048477">
    <property type="entry name" value="YceM-like_C"/>
</dbReference>
<dbReference type="Pfam" id="PF01408">
    <property type="entry name" value="GFO_IDH_MocA"/>
    <property type="match status" value="1"/>
</dbReference>
<dbReference type="InterPro" id="IPR036291">
    <property type="entry name" value="NAD(P)-bd_dom_sf"/>
</dbReference>
<dbReference type="AlphaFoldDB" id="A0A6M1PGP7"/>
<keyword evidence="4" id="KW-1185">Reference proteome</keyword>
<sequence>MRSSGIIYWEGRILKETAEINIAMIGIGNIARKVYLPLLSQSTRVRIAGILSSSVSTVESTVSAYRLPRGTCSLDELLSWDLDAVFVHAPTPSHYEIVTKCLERGLAVYVDKPLSYRLEESVRMAELAASKGLLLGVGFNRRFAPLYAEAKSWLGEAGGVINCSAVKHRTKRQKLSSRETVHDDLIHMLDLLLWLCGNDYELLRGSLHSDLEGRLVQASGMLGWSGGASGMYSMVRDAGADLEKLELHGHGRSAEIADMERAVFYDRNAAPVIHGFGSWDTILARRGFSGVVEHFLDHIHKPAECSISALSVLPVHRLAAQLADGTD</sequence>
<comment type="caution">
    <text evidence="3">The sequence shown here is derived from an EMBL/GenBank/DDBJ whole genome shotgun (WGS) entry which is preliminary data.</text>
</comment>
<evidence type="ECO:0000259" key="1">
    <source>
        <dbReference type="Pfam" id="PF01408"/>
    </source>
</evidence>
<dbReference type="InterPro" id="IPR051317">
    <property type="entry name" value="Gfo/Idh/MocA_oxidoreduct"/>
</dbReference>
<dbReference type="SUPFAM" id="SSF51735">
    <property type="entry name" value="NAD(P)-binding Rossmann-fold domains"/>
    <property type="match status" value="1"/>
</dbReference>
<dbReference type="Pfam" id="PF21378">
    <property type="entry name" value="YceM-like_C"/>
    <property type="match status" value="1"/>
</dbReference>
<dbReference type="SUPFAM" id="SSF55347">
    <property type="entry name" value="Glyceraldehyde-3-phosphate dehydrogenase-like, C-terminal domain"/>
    <property type="match status" value="1"/>
</dbReference>
<dbReference type="EMBL" id="JAAKGU010000001">
    <property type="protein sequence ID" value="NGM81674.1"/>
    <property type="molecule type" value="Genomic_DNA"/>
</dbReference>
<dbReference type="Proteomes" id="UP000480151">
    <property type="component" value="Unassembled WGS sequence"/>
</dbReference>
<evidence type="ECO:0000313" key="4">
    <source>
        <dbReference type="Proteomes" id="UP000480151"/>
    </source>
</evidence>
<evidence type="ECO:0000313" key="3">
    <source>
        <dbReference type="EMBL" id="NGM81674.1"/>
    </source>
</evidence>
<proteinExistence type="predicted"/>
<protein>
    <submittedName>
        <fullName evidence="3">Gfo/Idh/MocA family oxidoreductase</fullName>
    </submittedName>
</protein>
<dbReference type="Gene3D" id="3.40.50.720">
    <property type="entry name" value="NAD(P)-binding Rossmann-like Domain"/>
    <property type="match status" value="1"/>
</dbReference>
<gene>
    <name evidence="3" type="ORF">G5B47_04520</name>
</gene>
<dbReference type="Gene3D" id="3.30.360.10">
    <property type="entry name" value="Dihydrodipicolinate Reductase, domain 2"/>
    <property type="match status" value="1"/>
</dbReference>
<evidence type="ECO:0000259" key="2">
    <source>
        <dbReference type="Pfam" id="PF21378"/>
    </source>
</evidence>